<evidence type="ECO:0000256" key="4">
    <source>
        <dbReference type="ARBA" id="ARBA00022842"/>
    </source>
</evidence>
<keyword evidence="3" id="KW-0378">Hydrolase</keyword>
<dbReference type="PANTHER" id="PTHR43344">
    <property type="entry name" value="PHOSPHOSERINE PHOSPHATASE"/>
    <property type="match status" value="1"/>
</dbReference>
<protein>
    <submittedName>
        <fullName evidence="7">ACT domain-containing protein</fullName>
    </submittedName>
</protein>
<name>A0A448HIT2_9ACTO</name>
<sequence length="310" mass="33029">MNEPTDEPTKEPTDGRAAPRAGGGRASRRARQRTAAYFDLDKTILATSTTLALGTPMRRSGIISTASLARGVVAQLPYLLVGADEDHTARLMTHLARMSAGVERDRFQEVVREALATAIAPAVYAEALDLIEAHRRAGHDIVVVSASGAEMVEPIAELVGADRAVATRMEVDEQGRFTGRIAHSLLHGAKVDALTADAAAHDISLERSWAYSDSISDQPMLEAVGHPVAVNPDRELRRLAADSGWPVRDFTRPVDLRHPFQPPRPWATTGACHLPRPSGAVVALSVGIVIGVSALVGTAAYLALRPAGTR</sequence>
<feature type="region of interest" description="Disordered" evidence="5">
    <location>
        <begin position="1"/>
        <end position="30"/>
    </location>
</feature>
<gene>
    <name evidence="7" type="ORF">NCTC11636_01909</name>
</gene>
<keyword evidence="4" id="KW-0460">Magnesium</keyword>
<dbReference type="PANTHER" id="PTHR43344:SF13">
    <property type="entry name" value="PHOSPHATASE RV3661-RELATED"/>
    <property type="match status" value="1"/>
</dbReference>
<dbReference type="GO" id="GO:0046872">
    <property type="term" value="F:metal ion binding"/>
    <property type="evidence" value="ECO:0007669"/>
    <property type="project" value="UniProtKB-KW"/>
</dbReference>
<keyword evidence="6" id="KW-1133">Transmembrane helix</keyword>
<keyword evidence="8" id="KW-1185">Reference proteome</keyword>
<dbReference type="GO" id="GO:0016787">
    <property type="term" value="F:hydrolase activity"/>
    <property type="evidence" value="ECO:0007669"/>
    <property type="project" value="UniProtKB-KW"/>
</dbReference>
<evidence type="ECO:0000256" key="2">
    <source>
        <dbReference type="ARBA" id="ARBA00022723"/>
    </source>
</evidence>
<dbReference type="InterPro" id="IPR050582">
    <property type="entry name" value="HAD-like_SerB"/>
</dbReference>
<dbReference type="OrthoDB" id="25607at2"/>
<evidence type="ECO:0000256" key="6">
    <source>
        <dbReference type="SAM" id="Phobius"/>
    </source>
</evidence>
<comment type="similarity">
    <text evidence="1">Belongs to the HAD-like hydrolase superfamily. SerB family.</text>
</comment>
<dbReference type="NCBIfam" id="TIGR01488">
    <property type="entry name" value="HAD-SF-IB"/>
    <property type="match status" value="1"/>
</dbReference>
<dbReference type="RefSeq" id="WP_126382907.1">
    <property type="nucleotide sequence ID" value="NZ_LR134350.1"/>
</dbReference>
<dbReference type="InterPro" id="IPR006385">
    <property type="entry name" value="HAD_hydro_SerB1"/>
</dbReference>
<keyword evidence="6" id="KW-0812">Transmembrane</keyword>
<evidence type="ECO:0000313" key="7">
    <source>
        <dbReference type="EMBL" id="VEG29162.1"/>
    </source>
</evidence>
<dbReference type="EMBL" id="LR134350">
    <property type="protein sequence ID" value="VEG29162.1"/>
    <property type="molecule type" value="Genomic_DNA"/>
</dbReference>
<evidence type="ECO:0000256" key="3">
    <source>
        <dbReference type="ARBA" id="ARBA00022801"/>
    </source>
</evidence>
<evidence type="ECO:0000256" key="1">
    <source>
        <dbReference type="ARBA" id="ARBA00009184"/>
    </source>
</evidence>
<accession>A0A448HIT2</accession>
<dbReference type="Gene3D" id="1.20.1440.100">
    <property type="entry name" value="SG protein - dephosphorylation function"/>
    <property type="match status" value="1"/>
</dbReference>
<dbReference type="KEGG" id="ahw:NCTC11636_01909"/>
<organism evidence="7 8">
    <name type="scientific">Actinomyces howellii</name>
    <dbReference type="NCBI Taxonomy" id="52771"/>
    <lineage>
        <taxon>Bacteria</taxon>
        <taxon>Bacillati</taxon>
        <taxon>Actinomycetota</taxon>
        <taxon>Actinomycetes</taxon>
        <taxon>Actinomycetales</taxon>
        <taxon>Actinomycetaceae</taxon>
        <taxon>Actinomyces</taxon>
    </lineage>
</organism>
<proteinExistence type="inferred from homology"/>
<dbReference type="InterPro" id="IPR023214">
    <property type="entry name" value="HAD_sf"/>
</dbReference>
<feature type="transmembrane region" description="Helical" evidence="6">
    <location>
        <begin position="281"/>
        <end position="304"/>
    </location>
</feature>
<dbReference type="AlphaFoldDB" id="A0A448HIT2"/>
<dbReference type="SUPFAM" id="SSF56784">
    <property type="entry name" value="HAD-like"/>
    <property type="match status" value="1"/>
</dbReference>
<dbReference type="Proteomes" id="UP000266895">
    <property type="component" value="Chromosome"/>
</dbReference>
<dbReference type="CDD" id="cd02612">
    <property type="entry name" value="HAD_PGPPase"/>
    <property type="match status" value="1"/>
</dbReference>
<keyword evidence="6" id="KW-0472">Membrane</keyword>
<evidence type="ECO:0000313" key="8">
    <source>
        <dbReference type="Proteomes" id="UP000266895"/>
    </source>
</evidence>
<evidence type="ECO:0000256" key="5">
    <source>
        <dbReference type="SAM" id="MobiDB-lite"/>
    </source>
</evidence>
<dbReference type="Gene3D" id="3.40.50.1000">
    <property type="entry name" value="HAD superfamily/HAD-like"/>
    <property type="match status" value="1"/>
</dbReference>
<reference evidence="7 8" key="1">
    <citation type="submission" date="2018-12" db="EMBL/GenBank/DDBJ databases">
        <authorList>
            <consortium name="Pathogen Informatics"/>
        </authorList>
    </citation>
    <scope>NUCLEOTIDE SEQUENCE [LARGE SCALE GENOMIC DNA]</scope>
    <source>
        <strain evidence="7 8">NCTC11636</strain>
    </source>
</reference>
<keyword evidence="2" id="KW-0479">Metal-binding</keyword>
<dbReference type="NCBIfam" id="TIGR01490">
    <property type="entry name" value="HAD-SF-IB-hyp1"/>
    <property type="match status" value="1"/>
</dbReference>
<dbReference type="InterPro" id="IPR036412">
    <property type="entry name" value="HAD-like_sf"/>
</dbReference>
<dbReference type="Pfam" id="PF12710">
    <property type="entry name" value="HAD"/>
    <property type="match status" value="1"/>
</dbReference>